<accession>L0FWE5</accession>
<dbReference type="RefSeq" id="WP_015264546.1">
    <property type="nucleotide sequence ID" value="NC_019904.1"/>
</dbReference>
<dbReference type="EMBL" id="CP003346">
    <property type="protein sequence ID" value="AGA76980.1"/>
    <property type="molecule type" value="Genomic_DNA"/>
</dbReference>
<organism evidence="1 2">
    <name type="scientific">Echinicola vietnamensis (strain DSM 17526 / LMG 23754 / KMM 6221)</name>
    <dbReference type="NCBI Taxonomy" id="926556"/>
    <lineage>
        <taxon>Bacteria</taxon>
        <taxon>Pseudomonadati</taxon>
        <taxon>Bacteroidota</taxon>
        <taxon>Cytophagia</taxon>
        <taxon>Cytophagales</taxon>
        <taxon>Cyclobacteriaceae</taxon>
        <taxon>Echinicola</taxon>
    </lineage>
</organism>
<evidence type="ECO:0000313" key="1">
    <source>
        <dbReference type="EMBL" id="AGA76980.1"/>
    </source>
</evidence>
<dbReference type="HOGENOM" id="CLU_1624525_0_0_10"/>
<dbReference type="Proteomes" id="UP000010796">
    <property type="component" value="Chromosome"/>
</dbReference>
<name>L0FWE5_ECHVK</name>
<evidence type="ECO:0000313" key="2">
    <source>
        <dbReference type="Proteomes" id="UP000010796"/>
    </source>
</evidence>
<dbReference type="STRING" id="926556.Echvi_0703"/>
<dbReference type="OrthoDB" id="1377166at2"/>
<keyword evidence="2" id="KW-1185">Reference proteome</keyword>
<sequence length="163" mass="18927">MEHQIVNNSLMRKILLVLLILLSIGKGLTSVNAQTSQEFYQLYKGGEKFLKPSVYLRLSDSTERLSLRDNGDLQFNVGKEIFIFVNQNEKPDTVCLEEYEKLKFINIKQLKDKEYEEYKRAVSKSQVHTPPPLTHGNLNIHFVEVLESKKAVIYKVKWLDITP</sequence>
<dbReference type="AlphaFoldDB" id="L0FWE5"/>
<dbReference type="KEGG" id="evi:Echvi_0703"/>
<gene>
    <name evidence="1" type="ordered locus">Echvi_0703</name>
</gene>
<proteinExistence type="predicted"/>
<reference evidence="2" key="1">
    <citation type="submission" date="2012-02" db="EMBL/GenBank/DDBJ databases">
        <title>The complete genome of Echinicola vietnamensis DSM 17526.</title>
        <authorList>
            <person name="Lucas S."/>
            <person name="Copeland A."/>
            <person name="Lapidus A."/>
            <person name="Glavina del Rio T."/>
            <person name="Dalin E."/>
            <person name="Tice H."/>
            <person name="Bruce D."/>
            <person name="Goodwin L."/>
            <person name="Pitluck S."/>
            <person name="Peters L."/>
            <person name="Ovchinnikova G."/>
            <person name="Teshima H."/>
            <person name="Kyrpides N."/>
            <person name="Mavromatis K."/>
            <person name="Ivanova N."/>
            <person name="Brettin T."/>
            <person name="Detter J.C."/>
            <person name="Han C."/>
            <person name="Larimer F."/>
            <person name="Land M."/>
            <person name="Hauser L."/>
            <person name="Markowitz V."/>
            <person name="Cheng J.-F."/>
            <person name="Hugenholtz P."/>
            <person name="Woyke T."/>
            <person name="Wu D."/>
            <person name="Brambilla E."/>
            <person name="Klenk H.-P."/>
            <person name="Eisen J.A."/>
        </authorList>
    </citation>
    <scope>NUCLEOTIDE SEQUENCE [LARGE SCALE GENOMIC DNA]</scope>
    <source>
        <strain evidence="2">DSM 17526 / LMG 23754 / KMM 6221</strain>
    </source>
</reference>
<protein>
    <submittedName>
        <fullName evidence="1">Uncharacterized protein</fullName>
    </submittedName>
</protein>